<keyword evidence="3" id="KW-0804">Transcription</keyword>
<dbReference type="Proteomes" id="UP001342418">
    <property type="component" value="Chromosome"/>
</dbReference>
<name>A0ABY5MGE8_9HYPH</name>
<keyword evidence="1" id="KW-0805">Transcription regulation</keyword>
<evidence type="ECO:0000313" key="5">
    <source>
        <dbReference type="EMBL" id="UUP15959.1"/>
    </source>
</evidence>
<dbReference type="Pfam" id="PF07729">
    <property type="entry name" value="FCD"/>
    <property type="match status" value="1"/>
</dbReference>
<dbReference type="PROSITE" id="PS50949">
    <property type="entry name" value="HTH_GNTR"/>
    <property type="match status" value="1"/>
</dbReference>
<reference evidence="5 6" key="1">
    <citation type="submission" date="2018-07" db="EMBL/GenBank/DDBJ databases">
        <title>Genome sequence of Nitratireductor thuwali#1536.</title>
        <authorList>
            <person name="Michoud G."/>
            <person name="Merlino G."/>
            <person name="Sefrji F.O."/>
            <person name="Daffonchio D."/>
        </authorList>
    </citation>
    <scope>NUCLEOTIDE SEQUENCE [LARGE SCALE GENOMIC DNA]</scope>
    <source>
        <strain evidence="6">Nit1536</strain>
    </source>
</reference>
<dbReference type="Gene3D" id="1.10.10.10">
    <property type="entry name" value="Winged helix-like DNA-binding domain superfamily/Winged helix DNA-binding domain"/>
    <property type="match status" value="1"/>
</dbReference>
<protein>
    <submittedName>
        <fullName evidence="5">HTH-type transcriptional regulator</fullName>
    </submittedName>
</protein>
<sequence length="234" mass="27099">MNDIPASDARARYERIYGTLRKRICLLDYPPGRRLREEDLAEEFHTSRTPIRRVLARLEDEGLLRSVHGVGTIVTDIDIEGLSQVYRLRIELAELIGKLMPVPPDHAMLNELAEMEARCAELSARLDAREFARLNMDFFQLVLRLTANEPLRDISERLYFQTTRIWLKTASRLGHYRDMLRLEVESFRREMRDVALAIESGDLSAVGHVRRAHVTMSFSRLLAETRDDFGTETD</sequence>
<proteinExistence type="predicted"/>
<organism evidence="5 6">
    <name type="scientific">Nitratireductor thuwali</name>
    <dbReference type="NCBI Taxonomy" id="2267699"/>
    <lineage>
        <taxon>Bacteria</taxon>
        <taxon>Pseudomonadati</taxon>
        <taxon>Pseudomonadota</taxon>
        <taxon>Alphaproteobacteria</taxon>
        <taxon>Hyphomicrobiales</taxon>
        <taxon>Phyllobacteriaceae</taxon>
        <taxon>Nitratireductor</taxon>
    </lineage>
</organism>
<evidence type="ECO:0000313" key="6">
    <source>
        <dbReference type="Proteomes" id="UP001342418"/>
    </source>
</evidence>
<dbReference type="EMBL" id="CP030941">
    <property type="protein sequence ID" value="UUP15959.1"/>
    <property type="molecule type" value="Genomic_DNA"/>
</dbReference>
<dbReference type="InterPro" id="IPR036388">
    <property type="entry name" value="WH-like_DNA-bd_sf"/>
</dbReference>
<evidence type="ECO:0000256" key="3">
    <source>
        <dbReference type="ARBA" id="ARBA00023163"/>
    </source>
</evidence>
<dbReference type="InterPro" id="IPR000524">
    <property type="entry name" value="Tscrpt_reg_HTH_GntR"/>
</dbReference>
<dbReference type="InterPro" id="IPR036390">
    <property type="entry name" value="WH_DNA-bd_sf"/>
</dbReference>
<dbReference type="InterPro" id="IPR008920">
    <property type="entry name" value="TF_FadR/GntR_C"/>
</dbReference>
<dbReference type="CDD" id="cd07377">
    <property type="entry name" value="WHTH_GntR"/>
    <property type="match status" value="1"/>
</dbReference>
<feature type="domain" description="HTH gntR-type" evidence="4">
    <location>
        <begin position="10"/>
        <end position="77"/>
    </location>
</feature>
<dbReference type="PANTHER" id="PTHR43537">
    <property type="entry name" value="TRANSCRIPTIONAL REGULATOR, GNTR FAMILY"/>
    <property type="match status" value="1"/>
</dbReference>
<keyword evidence="6" id="KW-1185">Reference proteome</keyword>
<dbReference type="SUPFAM" id="SSF48008">
    <property type="entry name" value="GntR ligand-binding domain-like"/>
    <property type="match status" value="1"/>
</dbReference>
<dbReference type="PRINTS" id="PR00035">
    <property type="entry name" value="HTHGNTR"/>
</dbReference>
<keyword evidence="2" id="KW-0238">DNA-binding</keyword>
<dbReference type="SUPFAM" id="SSF46785">
    <property type="entry name" value="Winged helix' DNA-binding domain"/>
    <property type="match status" value="1"/>
</dbReference>
<gene>
    <name evidence="5" type="ORF">NTH_00399</name>
</gene>
<evidence type="ECO:0000256" key="2">
    <source>
        <dbReference type="ARBA" id="ARBA00023125"/>
    </source>
</evidence>
<evidence type="ECO:0000256" key="1">
    <source>
        <dbReference type="ARBA" id="ARBA00023015"/>
    </source>
</evidence>
<accession>A0ABY5MGE8</accession>
<dbReference type="SMART" id="SM00345">
    <property type="entry name" value="HTH_GNTR"/>
    <property type="match status" value="1"/>
</dbReference>
<dbReference type="RefSeq" id="WP_338528423.1">
    <property type="nucleotide sequence ID" value="NZ_CP030941.1"/>
</dbReference>
<dbReference type="PANTHER" id="PTHR43537:SF45">
    <property type="entry name" value="GNTR FAMILY REGULATORY PROTEIN"/>
    <property type="match status" value="1"/>
</dbReference>
<dbReference type="Pfam" id="PF00392">
    <property type="entry name" value="GntR"/>
    <property type="match status" value="1"/>
</dbReference>
<evidence type="ECO:0000259" key="4">
    <source>
        <dbReference type="PROSITE" id="PS50949"/>
    </source>
</evidence>
<dbReference type="InterPro" id="IPR011711">
    <property type="entry name" value="GntR_C"/>
</dbReference>
<dbReference type="Gene3D" id="1.20.120.530">
    <property type="entry name" value="GntR ligand-binding domain-like"/>
    <property type="match status" value="1"/>
</dbReference>